<accession>A0ABT4ZE89</accession>
<evidence type="ECO:0000256" key="4">
    <source>
        <dbReference type="ARBA" id="ARBA00022571"/>
    </source>
</evidence>
<comment type="caution">
    <text evidence="11">The sequence shown here is derived from an EMBL/GenBank/DDBJ whole genome shotgun (WGS) entry which is preliminary data.</text>
</comment>
<evidence type="ECO:0000256" key="9">
    <source>
        <dbReference type="ARBA" id="ARBA00023285"/>
    </source>
</evidence>
<dbReference type="RefSeq" id="WP_271888776.1">
    <property type="nucleotide sequence ID" value="NZ_JAQBIE010000010.1"/>
</dbReference>
<keyword evidence="5" id="KW-0028">Amino-acid biosynthesis</keyword>
<dbReference type="PANTHER" id="PTHR43808">
    <property type="entry name" value="ACETYLORNITHINE DEACETYLASE"/>
    <property type="match status" value="1"/>
</dbReference>
<keyword evidence="9" id="KW-0170">Cobalt</keyword>
<dbReference type="SUPFAM" id="SSF53187">
    <property type="entry name" value="Zn-dependent exopeptidases"/>
    <property type="match status" value="1"/>
</dbReference>
<dbReference type="InterPro" id="IPR002933">
    <property type="entry name" value="Peptidase_M20"/>
</dbReference>
<evidence type="ECO:0000256" key="1">
    <source>
        <dbReference type="ARBA" id="ARBA00001947"/>
    </source>
</evidence>
<evidence type="ECO:0000313" key="11">
    <source>
        <dbReference type="EMBL" id="MDB6177651.1"/>
    </source>
</evidence>
<dbReference type="EC" id="3.5.1.16" evidence="11"/>
<feature type="domain" description="Peptidase M20 dimerisation" evidence="10">
    <location>
        <begin position="169"/>
        <end position="277"/>
    </location>
</feature>
<evidence type="ECO:0000256" key="7">
    <source>
        <dbReference type="ARBA" id="ARBA00022801"/>
    </source>
</evidence>
<dbReference type="SUPFAM" id="SSF55031">
    <property type="entry name" value="Bacterial exopeptidase dimerisation domain"/>
    <property type="match status" value="1"/>
</dbReference>
<keyword evidence="6" id="KW-0479">Metal-binding</keyword>
<dbReference type="Gene3D" id="3.30.70.360">
    <property type="match status" value="1"/>
</dbReference>
<dbReference type="InterPro" id="IPR011650">
    <property type="entry name" value="Peptidase_M20_dimer"/>
</dbReference>
<evidence type="ECO:0000313" key="12">
    <source>
        <dbReference type="Proteomes" id="UP001165641"/>
    </source>
</evidence>
<keyword evidence="7 11" id="KW-0378">Hydrolase</keyword>
<evidence type="ECO:0000256" key="6">
    <source>
        <dbReference type="ARBA" id="ARBA00022723"/>
    </source>
</evidence>
<dbReference type="PROSITE" id="PS00759">
    <property type="entry name" value="ARGE_DAPE_CPG2_2"/>
    <property type="match status" value="1"/>
</dbReference>
<comment type="similarity">
    <text evidence="2">Belongs to the peptidase M20A family. ArgE subfamily.</text>
</comment>
<keyword evidence="8" id="KW-0862">Zinc</keyword>
<evidence type="ECO:0000259" key="10">
    <source>
        <dbReference type="Pfam" id="PF07687"/>
    </source>
</evidence>
<dbReference type="InterPro" id="IPR010169">
    <property type="entry name" value="AcOrn-deacetyl"/>
</dbReference>
<dbReference type="Pfam" id="PF01546">
    <property type="entry name" value="Peptidase_M20"/>
    <property type="match status" value="1"/>
</dbReference>
<keyword evidence="3" id="KW-0963">Cytoplasm</keyword>
<sequence>MNLREILADLVAIPSLPGTRNDKIADAICNHLDLPGVTLHRIPTPEGRWNILASIGPTDQAGVMLSGHSDVVSAEGQSWSTDPFRLTQVEDRLIGRGTSDMKGFLAVMLTLLPEFLQMPLRRPVHLAFSCDEEIGCQGVPYLIERLPDLIALPQYCIVGEPSGLRPVRSHKGKQSIEVKLTGKPGHSSDPAAGLNALYPAAKLALEIQDIATSLTVEGPFDPAFAPDCSTLQVGLLEGGVAVNIIPEHASMLIEARMIPAQSPHEVINRVLEVLRHIQQSASVADVPLQSKYRVLASYPALSSNDNAELATKLGKLGGYPVVPAVSYGTEAGLFAKAGITSVVCGPGDIARAHRADEFIHEHELTACAEMLRRFVVQSCQA</sequence>
<dbReference type="InterPro" id="IPR036264">
    <property type="entry name" value="Bact_exopeptidase_dim_dom"/>
</dbReference>
<keyword evidence="12" id="KW-1185">Reference proteome</keyword>
<proteinExistence type="inferred from homology"/>
<dbReference type="EMBL" id="JAQBIE010000010">
    <property type="protein sequence ID" value="MDB6177651.1"/>
    <property type="molecule type" value="Genomic_DNA"/>
</dbReference>
<evidence type="ECO:0000256" key="8">
    <source>
        <dbReference type="ARBA" id="ARBA00022833"/>
    </source>
</evidence>
<keyword evidence="4" id="KW-0055">Arginine biosynthesis</keyword>
<dbReference type="Gene3D" id="3.40.630.10">
    <property type="entry name" value="Zn peptidases"/>
    <property type="match status" value="1"/>
</dbReference>
<evidence type="ECO:0000256" key="2">
    <source>
        <dbReference type="ARBA" id="ARBA00005691"/>
    </source>
</evidence>
<dbReference type="NCBIfam" id="TIGR01892">
    <property type="entry name" value="AcOrn-deacetyl"/>
    <property type="match status" value="1"/>
</dbReference>
<dbReference type="InterPro" id="IPR001261">
    <property type="entry name" value="ArgE/DapE_CS"/>
</dbReference>
<dbReference type="CDD" id="cd03894">
    <property type="entry name" value="M20_ArgE"/>
    <property type="match status" value="1"/>
</dbReference>
<evidence type="ECO:0000256" key="3">
    <source>
        <dbReference type="ARBA" id="ARBA00022490"/>
    </source>
</evidence>
<protein>
    <submittedName>
        <fullName evidence="11">Acetylornithine deacetylase</fullName>
        <ecNumber evidence="11">3.5.1.16</ecNumber>
    </submittedName>
</protein>
<evidence type="ECO:0000256" key="5">
    <source>
        <dbReference type="ARBA" id="ARBA00022605"/>
    </source>
</evidence>
<reference evidence="11" key="1">
    <citation type="submission" date="2022-12" db="EMBL/GenBank/DDBJ databases">
        <title>Paracoccus onchidii sp. nov., isolated from a marine invertebrate from the South China Sea.</title>
        <authorList>
            <person name="Xu S."/>
            <person name="Liu Z."/>
            <person name="Xu Y."/>
        </authorList>
    </citation>
    <scope>NUCLEOTIDE SEQUENCE</scope>
    <source>
        <strain evidence="11">Z330</strain>
    </source>
</reference>
<gene>
    <name evidence="11" type="primary">argE</name>
    <name evidence="11" type="ORF">PAF17_09010</name>
</gene>
<dbReference type="GO" id="GO:0008777">
    <property type="term" value="F:acetylornithine deacetylase activity"/>
    <property type="evidence" value="ECO:0007669"/>
    <property type="project" value="UniProtKB-EC"/>
</dbReference>
<dbReference type="Pfam" id="PF07687">
    <property type="entry name" value="M20_dimer"/>
    <property type="match status" value="1"/>
</dbReference>
<dbReference type="NCBIfam" id="NF005710">
    <property type="entry name" value="PRK07522.1"/>
    <property type="match status" value="1"/>
</dbReference>
<name>A0ABT4ZE89_9RHOB</name>
<dbReference type="Proteomes" id="UP001165641">
    <property type="component" value="Unassembled WGS sequence"/>
</dbReference>
<organism evidence="11 12">
    <name type="scientific">Paracoccus onchidii</name>
    <dbReference type="NCBI Taxonomy" id="3017813"/>
    <lineage>
        <taxon>Bacteria</taxon>
        <taxon>Pseudomonadati</taxon>
        <taxon>Pseudomonadota</taxon>
        <taxon>Alphaproteobacteria</taxon>
        <taxon>Rhodobacterales</taxon>
        <taxon>Paracoccaceae</taxon>
        <taxon>Paracoccus</taxon>
    </lineage>
</organism>
<dbReference type="PROSITE" id="PS00758">
    <property type="entry name" value="ARGE_DAPE_CPG2_1"/>
    <property type="match status" value="1"/>
</dbReference>
<comment type="cofactor">
    <cofactor evidence="1">
        <name>Zn(2+)</name>
        <dbReference type="ChEBI" id="CHEBI:29105"/>
    </cofactor>
</comment>
<dbReference type="PANTHER" id="PTHR43808:SF31">
    <property type="entry name" value="N-ACETYL-L-CITRULLINE DEACETYLASE"/>
    <property type="match status" value="1"/>
</dbReference>
<dbReference type="InterPro" id="IPR050072">
    <property type="entry name" value="Peptidase_M20A"/>
</dbReference>